<keyword evidence="2" id="KW-0624">Polysaccharide degradation</keyword>
<gene>
    <name evidence="5" type="ORF">DFJ66_0769</name>
</gene>
<dbReference type="InterPro" id="IPR002594">
    <property type="entry name" value="GH12"/>
</dbReference>
<dbReference type="SUPFAM" id="SSF49899">
    <property type="entry name" value="Concanavalin A-like lectins/glucanases"/>
    <property type="match status" value="1"/>
</dbReference>
<dbReference type="RefSeq" id="WP_121217999.1">
    <property type="nucleotide sequence ID" value="NZ_JBIUBA010000019.1"/>
</dbReference>
<dbReference type="InterPro" id="IPR035992">
    <property type="entry name" value="Ricin_B-like_lectins"/>
</dbReference>
<accession>A0A495X4P1</accession>
<dbReference type="OrthoDB" id="2557744at2"/>
<dbReference type="InterPro" id="IPR013320">
    <property type="entry name" value="ConA-like_dom_sf"/>
</dbReference>
<dbReference type="PANTHER" id="PTHR34002">
    <property type="entry name" value="BLR1656 PROTEIN"/>
    <property type="match status" value="1"/>
</dbReference>
<feature type="chain" id="PRO_5019765152" evidence="3">
    <location>
        <begin position="28"/>
        <end position="382"/>
    </location>
</feature>
<evidence type="ECO:0000256" key="2">
    <source>
        <dbReference type="RuleBase" id="RU361163"/>
    </source>
</evidence>
<evidence type="ECO:0000256" key="1">
    <source>
        <dbReference type="ARBA" id="ARBA00005519"/>
    </source>
</evidence>
<dbReference type="SUPFAM" id="SSF50370">
    <property type="entry name" value="Ricin B-like lectins"/>
    <property type="match status" value="1"/>
</dbReference>
<dbReference type="GO" id="GO:0030246">
    <property type="term" value="F:carbohydrate binding"/>
    <property type="evidence" value="ECO:0007669"/>
    <property type="project" value="UniProtKB-KW"/>
</dbReference>
<dbReference type="GO" id="GO:0000272">
    <property type="term" value="P:polysaccharide catabolic process"/>
    <property type="evidence" value="ECO:0007669"/>
    <property type="project" value="UniProtKB-KW"/>
</dbReference>
<dbReference type="AlphaFoldDB" id="A0A495X4P1"/>
<dbReference type="Gene3D" id="2.60.120.180">
    <property type="match status" value="1"/>
</dbReference>
<comment type="caution">
    <text evidence="5">The sequence shown here is derived from an EMBL/GenBank/DDBJ whole genome shotgun (WGS) entry which is preliminary data.</text>
</comment>
<evidence type="ECO:0000313" key="6">
    <source>
        <dbReference type="Proteomes" id="UP000272729"/>
    </source>
</evidence>
<dbReference type="EMBL" id="RBXR01000001">
    <property type="protein sequence ID" value="RKT67593.1"/>
    <property type="molecule type" value="Genomic_DNA"/>
</dbReference>
<keyword evidence="3" id="KW-0732">Signal</keyword>
<evidence type="ECO:0000256" key="3">
    <source>
        <dbReference type="SAM" id="SignalP"/>
    </source>
</evidence>
<evidence type="ECO:0000313" key="5">
    <source>
        <dbReference type="EMBL" id="RKT67593.1"/>
    </source>
</evidence>
<dbReference type="Gene3D" id="2.80.10.50">
    <property type="match status" value="2"/>
</dbReference>
<evidence type="ECO:0000259" key="4">
    <source>
        <dbReference type="SMART" id="SM00458"/>
    </source>
</evidence>
<sequence length="382" mass="40306">MKPSRFLGVAVLAAALALPVLPTAAQADTRICEQYGSTTIQGKYTVMNNRWGSSAEQCINVTGSGFQIVSQKGWTSGGAPLSYPAVYVGCHYDNCSPGTTLPRQLSQIGSVPSSISYTYVGGTYDAAYDIWLDPTPKRTGVNQMEIMIWLNRQGSIQPVGSRVGSASVGGRTWEVWQGNNGGNDVVSYVAPSPMASWSFNVMDFVRDVDGRTRVDSSWYLTSVQAGFEPWQGGEGLAVNSFSADVQAGGGSGGTSGTIVGRGSGRCVDIASYGTADGTPVQLWDCGTGWNQKWTRNGSRFVNPQTGKCLDVNGASTADGALVQLWTCNGTSAQDWQVNGNGTIVNPRSGKCLDAAGSANGARLQIWACNTSGTQANQLWTLN</sequence>
<dbReference type="InterPro" id="IPR013319">
    <property type="entry name" value="GH11/12"/>
</dbReference>
<keyword evidence="2" id="KW-0378">Hydrolase</keyword>
<reference evidence="5 6" key="1">
    <citation type="submission" date="2018-10" db="EMBL/GenBank/DDBJ databases">
        <title>Sequencing the genomes of 1000 actinobacteria strains.</title>
        <authorList>
            <person name="Klenk H.-P."/>
        </authorList>
    </citation>
    <scope>NUCLEOTIDE SEQUENCE [LARGE SCALE GENOMIC DNA]</scope>
    <source>
        <strain evidence="5 6">DSM 43911</strain>
    </source>
</reference>
<keyword evidence="2" id="KW-0119">Carbohydrate metabolism</keyword>
<dbReference type="PANTHER" id="PTHR34002:SF9">
    <property type="entry name" value="XYLOGLUCAN-SPECIFIC ENDO-BETA-1,4-GLUCANASE A"/>
    <property type="match status" value="1"/>
</dbReference>
<proteinExistence type="inferred from homology"/>
<dbReference type="Pfam" id="PF01670">
    <property type="entry name" value="Glyco_hydro_12"/>
    <property type="match status" value="1"/>
</dbReference>
<dbReference type="InterPro" id="IPR000772">
    <property type="entry name" value="Ricin_B_lectin"/>
</dbReference>
<feature type="domain" description="Ricin B lectin" evidence="4">
    <location>
        <begin position="253"/>
        <end position="382"/>
    </location>
</feature>
<dbReference type="Proteomes" id="UP000272729">
    <property type="component" value="Unassembled WGS sequence"/>
</dbReference>
<dbReference type="CDD" id="cd00161">
    <property type="entry name" value="beta-trefoil_Ricin-like"/>
    <property type="match status" value="1"/>
</dbReference>
<dbReference type="Pfam" id="PF00652">
    <property type="entry name" value="Ricin_B_lectin"/>
    <property type="match status" value="1"/>
</dbReference>
<protein>
    <submittedName>
        <fullName evidence="5">Ricin-type beta-trefoil lectin protein</fullName>
    </submittedName>
</protein>
<dbReference type="SMART" id="SM00458">
    <property type="entry name" value="RICIN"/>
    <property type="match status" value="1"/>
</dbReference>
<keyword evidence="6" id="KW-1185">Reference proteome</keyword>
<dbReference type="GO" id="GO:0008810">
    <property type="term" value="F:cellulase activity"/>
    <property type="evidence" value="ECO:0007669"/>
    <property type="project" value="InterPro"/>
</dbReference>
<keyword evidence="5" id="KW-0430">Lectin</keyword>
<organism evidence="5 6">
    <name type="scientific">Saccharothrix variisporea</name>
    <dbReference type="NCBI Taxonomy" id="543527"/>
    <lineage>
        <taxon>Bacteria</taxon>
        <taxon>Bacillati</taxon>
        <taxon>Actinomycetota</taxon>
        <taxon>Actinomycetes</taxon>
        <taxon>Pseudonocardiales</taxon>
        <taxon>Pseudonocardiaceae</taxon>
        <taxon>Saccharothrix</taxon>
    </lineage>
</organism>
<dbReference type="PROSITE" id="PS50231">
    <property type="entry name" value="RICIN_B_LECTIN"/>
    <property type="match status" value="1"/>
</dbReference>
<comment type="similarity">
    <text evidence="1 2">Belongs to the glycosyl hydrolase 12 (cellulase H) family.</text>
</comment>
<keyword evidence="2" id="KW-0326">Glycosidase</keyword>
<name>A0A495X4P1_9PSEU</name>
<feature type="signal peptide" evidence="3">
    <location>
        <begin position="1"/>
        <end position="27"/>
    </location>
</feature>